<evidence type="ECO:0000256" key="3">
    <source>
        <dbReference type="ARBA" id="ARBA00012438"/>
    </source>
</evidence>
<dbReference type="InterPro" id="IPR003594">
    <property type="entry name" value="HATPase_dom"/>
</dbReference>
<evidence type="ECO:0000313" key="13">
    <source>
        <dbReference type="EMBL" id="SLN36180.1"/>
    </source>
</evidence>
<dbReference type="GO" id="GO:0016036">
    <property type="term" value="P:cellular response to phosphate starvation"/>
    <property type="evidence" value="ECO:0007669"/>
    <property type="project" value="TreeGrafter"/>
</dbReference>
<dbReference type="EC" id="2.7.13.3" evidence="3"/>
<sequence>MDTQQINALLDALPLPALAIGPKETILGANDAALSLLGRGMVGRHFITALRQPSVLDVVEATLRDGSINATRYLSNDGAQDTTFIINCAPVDVGQGAGALVCFEDITHVEQIGQMRRDFVANVSHELRSPLTALSGFIETLRGPARDDEVARERFLAIMQDEASRMERLVKDLLSLSRVESEERQRPTTEIDILRVIGSVLHSLQPLILGNNIEIVQEFANDKIILAGDQDQLQQVLTNLIENAIKYGGRDQRVHVRASTTNDEPTMRGPAVVVAIRDQGPGIDQIHIPRLTERFYRVDSHRSREIGGTGLGLAIVKHILNRHRGRLRIDSTLGNGSEFRVILPLGKNI</sequence>
<name>A0A1X6Z0B7_9RHOB</name>
<dbReference type="Gene3D" id="1.10.287.130">
    <property type="match status" value="1"/>
</dbReference>
<dbReference type="PROSITE" id="PS50109">
    <property type="entry name" value="HIS_KIN"/>
    <property type="match status" value="1"/>
</dbReference>
<dbReference type="OrthoDB" id="9813151at2"/>
<dbReference type="RefSeq" id="WP_085805253.1">
    <property type="nucleotide sequence ID" value="NZ_FWFX01000004.1"/>
</dbReference>
<proteinExistence type="predicted"/>
<evidence type="ECO:0000313" key="14">
    <source>
        <dbReference type="Proteomes" id="UP000193061"/>
    </source>
</evidence>
<dbReference type="Proteomes" id="UP000193061">
    <property type="component" value="Unassembled WGS sequence"/>
</dbReference>
<dbReference type="Gene3D" id="3.30.450.20">
    <property type="entry name" value="PAS domain"/>
    <property type="match status" value="1"/>
</dbReference>
<dbReference type="FunFam" id="1.10.287.130:FF:000008">
    <property type="entry name" value="Two-component sensor histidine kinase"/>
    <property type="match status" value="1"/>
</dbReference>
<keyword evidence="4" id="KW-1003">Cell membrane</keyword>
<evidence type="ECO:0000256" key="8">
    <source>
        <dbReference type="ARBA" id="ARBA00022777"/>
    </source>
</evidence>
<evidence type="ECO:0000256" key="6">
    <source>
        <dbReference type="ARBA" id="ARBA00022679"/>
    </source>
</evidence>
<dbReference type="GO" id="GO:0005524">
    <property type="term" value="F:ATP binding"/>
    <property type="evidence" value="ECO:0007669"/>
    <property type="project" value="UniProtKB-KW"/>
</dbReference>
<evidence type="ECO:0000256" key="9">
    <source>
        <dbReference type="ARBA" id="ARBA00022840"/>
    </source>
</evidence>
<keyword evidence="6 13" id="KW-0808">Transferase</keyword>
<comment type="catalytic activity">
    <reaction evidence="1">
        <text>ATP + protein L-histidine = ADP + protein N-phospho-L-histidine.</text>
        <dbReference type="EC" id="2.7.13.3"/>
    </reaction>
</comment>
<dbReference type="Pfam" id="PF00512">
    <property type="entry name" value="HisKA"/>
    <property type="match status" value="1"/>
</dbReference>
<keyword evidence="5" id="KW-0597">Phosphoprotein</keyword>
<dbReference type="PANTHER" id="PTHR45453">
    <property type="entry name" value="PHOSPHATE REGULON SENSOR PROTEIN PHOR"/>
    <property type="match status" value="1"/>
</dbReference>
<keyword evidence="9" id="KW-0067">ATP-binding</keyword>
<reference evidence="13 14" key="1">
    <citation type="submission" date="2017-03" db="EMBL/GenBank/DDBJ databases">
        <authorList>
            <person name="Afonso C.L."/>
            <person name="Miller P.J."/>
            <person name="Scott M.A."/>
            <person name="Spackman E."/>
            <person name="Goraichik I."/>
            <person name="Dimitrov K.M."/>
            <person name="Suarez D.L."/>
            <person name="Swayne D.E."/>
        </authorList>
    </citation>
    <scope>NUCLEOTIDE SEQUENCE [LARGE SCALE GENOMIC DNA]</scope>
    <source>
        <strain evidence="13 14">CECT 7450</strain>
    </source>
</reference>
<dbReference type="EMBL" id="FWFX01000004">
    <property type="protein sequence ID" value="SLN36180.1"/>
    <property type="molecule type" value="Genomic_DNA"/>
</dbReference>
<dbReference type="SUPFAM" id="SSF55785">
    <property type="entry name" value="PYP-like sensor domain (PAS domain)"/>
    <property type="match status" value="1"/>
</dbReference>
<accession>A0A1X6Z0B7</accession>
<feature type="domain" description="Histidine kinase" evidence="12">
    <location>
        <begin position="122"/>
        <end position="347"/>
    </location>
</feature>
<keyword evidence="10" id="KW-0902">Two-component regulatory system</keyword>
<keyword evidence="8" id="KW-0418">Kinase</keyword>
<evidence type="ECO:0000256" key="4">
    <source>
        <dbReference type="ARBA" id="ARBA00022475"/>
    </source>
</evidence>
<evidence type="ECO:0000256" key="5">
    <source>
        <dbReference type="ARBA" id="ARBA00022553"/>
    </source>
</evidence>
<evidence type="ECO:0000256" key="11">
    <source>
        <dbReference type="ARBA" id="ARBA00023136"/>
    </source>
</evidence>
<dbReference type="SMART" id="SM00388">
    <property type="entry name" value="HisKA"/>
    <property type="match status" value="1"/>
</dbReference>
<dbReference type="PRINTS" id="PR00344">
    <property type="entry name" value="BCTRLSENSOR"/>
</dbReference>
<dbReference type="GO" id="GO:0005886">
    <property type="term" value="C:plasma membrane"/>
    <property type="evidence" value="ECO:0007669"/>
    <property type="project" value="UniProtKB-SubCell"/>
</dbReference>
<gene>
    <name evidence="13" type="primary">phoR_1</name>
    <name evidence="13" type="ORF">ROA7450_01719</name>
</gene>
<dbReference type="InterPro" id="IPR036097">
    <property type="entry name" value="HisK_dim/P_sf"/>
</dbReference>
<evidence type="ECO:0000256" key="7">
    <source>
        <dbReference type="ARBA" id="ARBA00022741"/>
    </source>
</evidence>
<protein>
    <recommendedName>
        <fullName evidence="3">histidine kinase</fullName>
        <ecNumber evidence="3">2.7.13.3</ecNumber>
    </recommendedName>
</protein>
<dbReference type="InterPro" id="IPR035965">
    <property type="entry name" value="PAS-like_dom_sf"/>
</dbReference>
<keyword evidence="11" id="KW-0472">Membrane</keyword>
<comment type="subcellular location">
    <subcellularLocation>
        <location evidence="2">Cell membrane</location>
    </subcellularLocation>
</comment>
<dbReference type="CDD" id="cd00082">
    <property type="entry name" value="HisKA"/>
    <property type="match status" value="1"/>
</dbReference>
<dbReference type="SMART" id="SM00387">
    <property type="entry name" value="HATPase_c"/>
    <property type="match status" value="1"/>
</dbReference>
<dbReference type="AlphaFoldDB" id="A0A1X6Z0B7"/>
<dbReference type="SUPFAM" id="SSF47384">
    <property type="entry name" value="Homodimeric domain of signal transducing histidine kinase"/>
    <property type="match status" value="1"/>
</dbReference>
<keyword evidence="7" id="KW-0547">Nucleotide-binding</keyword>
<keyword evidence="14" id="KW-1185">Reference proteome</keyword>
<dbReference type="FunFam" id="3.30.565.10:FF:000006">
    <property type="entry name" value="Sensor histidine kinase WalK"/>
    <property type="match status" value="1"/>
</dbReference>
<dbReference type="InterPro" id="IPR004358">
    <property type="entry name" value="Sig_transdc_His_kin-like_C"/>
</dbReference>
<evidence type="ECO:0000259" key="12">
    <source>
        <dbReference type="PROSITE" id="PS50109"/>
    </source>
</evidence>
<dbReference type="InterPro" id="IPR036890">
    <property type="entry name" value="HATPase_C_sf"/>
</dbReference>
<dbReference type="InterPro" id="IPR003661">
    <property type="entry name" value="HisK_dim/P_dom"/>
</dbReference>
<dbReference type="Pfam" id="PF02518">
    <property type="entry name" value="HATPase_c"/>
    <property type="match status" value="1"/>
</dbReference>
<evidence type="ECO:0000256" key="2">
    <source>
        <dbReference type="ARBA" id="ARBA00004236"/>
    </source>
</evidence>
<evidence type="ECO:0000256" key="10">
    <source>
        <dbReference type="ARBA" id="ARBA00023012"/>
    </source>
</evidence>
<dbReference type="SUPFAM" id="SSF55874">
    <property type="entry name" value="ATPase domain of HSP90 chaperone/DNA topoisomerase II/histidine kinase"/>
    <property type="match status" value="1"/>
</dbReference>
<dbReference type="InterPro" id="IPR005467">
    <property type="entry name" value="His_kinase_dom"/>
</dbReference>
<dbReference type="Gene3D" id="3.30.565.10">
    <property type="entry name" value="Histidine kinase-like ATPase, C-terminal domain"/>
    <property type="match status" value="1"/>
</dbReference>
<organism evidence="13 14">
    <name type="scientific">Roseovarius albus</name>
    <dbReference type="NCBI Taxonomy" id="1247867"/>
    <lineage>
        <taxon>Bacteria</taxon>
        <taxon>Pseudomonadati</taxon>
        <taxon>Pseudomonadota</taxon>
        <taxon>Alphaproteobacteria</taxon>
        <taxon>Rhodobacterales</taxon>
        <taxon>Roseobacteraceae</taxon>
        <taxon>Roseovarius</taxon>
    </lineage>
</organism>
<evidence type="ECO:0000256" key="1">
    <source>
        <dbReference type="ARBA" id="ARBA00000085"/>
    </source>
</evidence>
<dbReference type="GO" id="GO:0000155">
    <property type="term" value="F:phosphorelay sensor kinase activity"/>
    <property type="evidence" value="ECO:0007669"/>
    <property type="project" value="InterPro"/>
</dbReference>
<dbReference type="PANTHER" id="PTHR45453:SF1">
    <property type="entry name" value="PHOSPHATE REGULON SENSOR PROTEIN PHOR"/>
    <property type="match status" value="1"/>
</dbReference>
<dbReference type="InterPro" id="IPR050351">
    <property type="entry name" value="BphY/WalK/GraS-like"/>
</dbReference>
<dbReference type="GO" id="GO:0004721">
    <property type="term" value="F:phosphoprotein phosphatase activity"/>
    <property type="evidence" value="ECO:0007669"/>
    <property type="project" value="TreeGrafter"/>
</dbReference>